<dbReference type="GO" id="GO:0006817">
    <property type="term" value="P:phosphate ion transport"/>
    <property type="evidence" value="ECO:0007669"/>
    <property type="project" value="UniProtKB-KW"/>
</dbReference>
<dbReference type="Proteomes" id="UP001497457">
    <property type="component" value="Chromosome 31b"/>
</dbReference>
<proteinExistence type="inferred from homology"/>
<organism evidence="12 13">
    <name type="scientific">Urochloa decumbens</name>
    <dbReference type="NCBI Taxonomy" id="240449"/>
    <lineage>
        <taxon>Eukaryota</taxon>
        <taxon>Viridiplantae</taxon>
        <taxon>Streptophyta</taxon>
        <taxon>Embryophyta</taxon>
        <taxon>Tracheophyta</taxon>
        <taxon>Spermatophyta</taxon>
        <taxon>Magnoliopsida</taxon>
        <taxon>Liliopsida</taxon>
        <taxon>Poales</taxon>
        <taxon>Poaceae</taxon>
        <taxon>PACMAD clade</taxon>
        <taxon>Panicoideae</taxon>
        <taxon>Panicodae</taxon>
        <taxon>Paniceae</taxon>
        <taxon>Melinidinae</taxon>
        <taxon>Urochloa</taxon>
    </lineage>
</organism>
<dbReference type="FunFam" id="1.20.1250.20:FF:000175">
    <property type="entry name" value="Inorganic phosphate transporter 1-6"/>
    <property type="match status" value="1"/>
</dbReference>
<dbReference type="InterPro" id="IPR036259">
    <property type="entry name" value="MFS_trans_sf"/>
</dbReference>
<accession>A0ABC9D8G9</accession>
<feature type="transmembrane region" description="Helical" evidence="10">
    <location>
        <begin position="256"/>
        <end position="275"/>
    </location>
</feature>
<keyword evidence="5" id="KW-0769">Symport</keyword>
<evidence type="ECO:0000256" key="2">
    <source>
        <dbReference type="ARBA" id="ARBA00022448"/>
    </source>
</evidence>
<dbReference type="InterPro" id="IPR005828">
    <property type="entry name" value="MFS_sugar_transport-like"/>
</dbReference>
<evidence type="ECO:0000256" key="3">
    <source>
        <dbReference type="ARBA" id="ARBA00022592"/>
    </source>
</evidence>
<name>A0ABC9D8G9_9POAL</name>
<comment type="subcellular location">
    <subcellularLocation>
        <location evidence="1">Membrane</location>
        <topology evidence="1">Multi-pass membrane protein</topology>
    </subcellularLocation>
</comment>
<feature type="transmembrane region" description="Helical" evidence="10">
    <location>
        <begin position="346"/>
        <end position="370"/>
    </location>
</feature>
<dbReference type="CDD" id="cd17364">
    <property type="entry name" value="MFS_PhT"/>
    <property type="match status" value="1"/>
</dbReference>
<dbReference type="Gene3D" id="1.20.1250.20">
    <property type="entry name" value="MFS general substrate transporter like domains"/>
    <property type="match status" value="2"/>
</dbReference>
<dbReference type="GO" id="GO:0016020">
    <property type="term" value="C:membrane"/>
    <property type="evidence" value="ECO:0007669"/>
    <property type="project" value="UniProtKB-SubCell"/>
</dbReference>
<dbReference type="SUPFAM" id="SSF103473">
    <property type="entry name" value="MFS general substrate transporter"/>
    <property type="match status" value="1"/>
</dbReference>
<dbReference type="InterPro" id="IPR020846">
    <property type="entry name" value="MFS_dom"/>
</dbReference>
<protein>
    <recommendedName>
        <fullName evidence="8">H(+)/Pi cotransporter</fullName>
    </recommendedName>
</protein>
<keyword evidence="3" id="KW-0592">Phosphate transport</keyword>
<comment type="similarity">
    <text evidence="9">Belongs to the major facilitator superfamily. Phosphate:H(+) symporter (TC 2.A.1.9) family.</text>
</comment>
<feature type="transmembrane region" description="Helical" evidence="10">
    <location>
        <begin position="442"/>
        <end position="462"/>
    </location>
</feature>
<reference evidence="12 13" key="2">
    <citation type="submission" date="2024-10" db="EMBL/GenBank/DDBJ databases">
        <authorList>
            <person name="Ryan C."/>
        </authorList>
    </citation>
    <scope>NUCLEOTIDE SEQUENCE [LARGE SCALE GENOMIC DNA]</scope>
</reference>
<keyword evidence="4 10" id="KW-0812">Transmembrane</keyword>
<gene>
    <name evidence="12" type="ORF">URODEC1_LOCUS82670</name>
</gene>
<dbReference type="EMBL" id="OZ075141">
    <property type="protein sequence ID" value="CAL5033434.1"/>
    <property type="molecule type" value="Genomic_DNA"/>
</dbReference>
<feature type="transmembrane region" description="Helical" evidence="10">
    <location>
        <begin position="483"/>
        <end position="505"/>
    </location>
</feature>
<evidence type="ECO:0000256" key="9">
    <source>
        <dbReference type="ARBA" id="ARBA00044504"/>
    </source>
</evidence>
<evidence type="ECO:0000256" key="5">
    <source>
        <dbReference type="ARBA" id="ARBA00022847"/>
    </source>
</evidence>
<evidence type="ECO:0000256" key="6">
    <source>
        <dbReference type="ARBA" id="ARBA00022989"/>
    </source>
</evidence>
<evidence type="ECO:0000313" key="13">
    <source>
        <dbReference type="Proteomes" id="UP001497457"/>
    </source>
</evidence>
<dbReference type="AlphaFoldDB" id="A0ABC9D8G9"/>
<dbReference type="Pfam" id="PF00083">
    <property type="entry name" value="Sugar_tr"/>
    <property type="match status" value="1"/>
</dbReference>
<evidence type="ECO:0000256" key="10">
    <source>
        <dbReference type="SAM" id="Phobius"/>
    </source>
</evidence>
<sequence length="563" mass="62431">MLPTGDSRWFARRNLCSWLICHFNGVGSLMFYRLQKAVTSTNCERRRTRRQIKVLRALDQARTQWYHFTAVVITGMGFFTDAYDLFCIALVTALLGRIYYPNNVSDDKPAGSLPENVDAAVKGIALCGTMFGQLIFGRLGDIIGRKRIYGVTLILMAVCSVSSGLSFHHTPRTVITTLCFFRFWLGFGIGGDYPLSAAIMSEYANKKTRGAFMAAVFAMQGLGNLAAGIVVFIVSASFINTPAYRNSTDKRGQADYVWRIVLMFGSIPALLTFYWRMRMPETARYTALIARNLKQAVSDMNMVLDIDINDLTEQEDANTLANQDNFGLFSSIFMCRHGWHLISTMVCWFMLDVVFYSLNLFMIDIFTAGFGDASKEGILEQTNKIAKTQAIIAVSGTLPGYFFTVMLVDRIGRIKIQLMGFTMMTIFLIGLAAMYFRKNTASLPIAGFTVMYGLIFFFANFGPNSTTFIVPTEIFPTRLRSTCHGISGAGGKAGAIVGVLLFQYAGRSIPLKLLILASCNLVGIIFTLLLPESKGLSLEDIGGDIQEDVECDSQKGSVINQWS</sequence>
<keyword evidence="6 10" id="KW-1133">Transmembrane helix</keyword>
<dbReference type="PROSITE" id="PS50850">
    <property type="entry name" value="MFS"/>
    <property type="match status" value="1"/>
</dbReference>
<evidence type="ECO:0000256" key="1">
    <source>
        <dbReference type="ARBA" id="ARBA00004141"/>
    </source>
</evidence>
<evidence type="ECO:0000259" key="11">
    <source>
        <dbReference type="PROSITE" id="PS50850"/>
    </source>
</evidence>
<evidence type="ECO:0000313" key="12">
    <source>
        <dbReference type="EMBL" id="CAL5033434.1"/>
    </source>
</evidence>
<keyword evidence="13" id="KW-1185">Reference proteome</keyword>
<feature type="domain" description="Major facilitator superfamily (MFS) profile" evidence="11">
    <location>
        <begin position="70"/>
        <end position="535"/>
    </location>
</feature>
<keyword evidence="7 10" id="KW-0472">Membrane</keyword>
<dbReference type="GO" id="GO:0015293">
    <property type="term" value="F:symporter activity"/>
    <property type="evidence" value="ECO:0007669"/>
    <property type="project" value="UniProtKB-KW"/>
</dbReference>
<dbReference type="PANTHER" id="PTHR24064">
    <property type="entry name" value="SOLUTE CARRIER FAMILY 22 MEMBER"/>
    <property type="match status" value="1"/>
</dbReference>
<reference evidence="13" key="1">
    <citation type="submission" date="2024-06" db="EMBL/GenBank/DDBJ databases">
        <authorList>
            <person name="Ryan C."/>
        </authorList>
    </citation>
    <scope>NUCLEOTIDE SEQUENCE [LARGE SCALE GENOMIC DNA]</scope>
</reference>
<feature type="transmembrane region" description="Helical" evidence="10">
    <location>
        <begin position="511"/>
        <end position="530"/>
    </location>
</feature>
<evidence type="ECO:0000256" key="8">
    <source>
        <dbReference type="ARBA" id="ARBA00032043"/>
    </source>
</evidence>
<keyword evidence="2" id="KW-0813">Transport</keyword>
<feature type="transmembrane region" description="Helical" evidence="10">
    <location>
        <begin position="148"/>
        <end position="167"/>
    </location>
</feature>
<feature type="transmembrane region" description="Helical" evidence="10">
    <location>
        <begin position="211"/>
        <end position="236"/>
    </location>
</feature>
<feature type="transmembrane region" description="Helical" evidence="10">
    <location>
        <begin position="390"/>
        <end position="409"/>
    </location>
</feature>
<evidence type="ECO:0000256" key="4">
    <source>
        <dbReference type="ARBA" id="ARBA00022692"/>
    </source>
</evidence>
<feature type="transmembrane region" description="Helical" evidence="10">
    <location>
        <begin position="416"/>
        <end position="436"/>
    </location>
</feature>
<evidence type="ECO:0000256" key="7">
    <source>
        <dbReference type="ARBA" id="ARBA00023136"/>
    </source>
</evidence>